<reference evidence="3 4" key="1">
    <citation type="submission" date="2019-11" db="EMBL/GenBank/DDBJ databases">
        <authorList>
            <person name="Jiang L.-Q."/>
        </authorList>
    </citation>
    <scope>NUCLEOTIDE SEQUENCE [LARGE SCALE GENOMIC DNA]</scope>
    <source>
        <strain evidence="3 4">YIM 132087</strain>
    </source>
</reference>
<evidence type="ECO:0000313" key="3">
    <source>
        <dbReference type="EMBL" id="MTD13530.1"/>
    </source>
</evidence>
<dbReference type="AlphaFoldDB" id="A0A7K1FHH7"/>
<dbReference type="SUPFAM" id="SSF54909">
    <property type="entry name" value="Dimeric alpha+beta barrel"/>
    <property type="match status" value="1"/>
</dbReference>
<evidence type="ECO:0000313" key="4">
    <source>
        <dbReference type="Proteomes" id="UP000460221"/>
    </source>
</evidence>
<dbReference type="InterPro" id="IPR011008">
    <property type="entry name" value="Dimeric_a/b-barrel"/>
</dbReference>
<comment type="similarity">
    <text evidence="1">Belongs to the YciI family.</text>
</comment>
<sequence length="95" mass="10439">MPVFAVIYRYTDNTEALTEHRPAHRVFLNETDHGDVEFLVTGPFADGAPGALIVVSGPDLAAVTATMDEDPFAVQGGIIAEREIREWTQVKSPWI</sequence>
<dbReference type="RefSeq" id="WP_154767370.1">
    <property type="nucleotide sequence ID" value="NZ_WLYK01000001.1"/>
</dbReference>
<feature type="domain" description="YCII-related" evidence="2">
    <location>
        <begin position="5"/>
        <end position="88"/>
    </location>
</feature>
<name>A0A7K1FHH7_9ACTN</name>
<evidence type="ECO:0000259" key="2">
    <source>
        <dbReference type="Pfam" id="PF03795"/>
    </source>
</evidence>
<accession>A0A7K1FHH7</accession>
<keyword evidence="4" id="KW-1185">Reference proteome</keyword>
<dbReference type="EMBL" id="WLYK01000001">
    <property type="protein sequence ID" value="MTD13530.1"/>
    <property type="molecule type" value="Genomic_DNA"/>
</dbReference>
<protein>
    <recommendedName>
        <fullName evidence="2">YCII-related domain-containing protein</fullName>
    </recommendedName>
</protein>
<proteinExistence type="inferred from homology"/>
<evidence type="ECO:0000256" key="1">
    <source>
        <dbReference type="ARBA" id="ARBA00007689"/>
    </source>
</evidence>
<dbReference type="Proteomes" id="UP000460221">
    <property type="component" value="Unassembled WGS sequence"/>
</dbReference>
<comment type="caution">
    <text evidence="3">The sequence shown here is derived from an EMBL/GenBank/DDBJ whole genome shotgun (WGS) entry which is preliminary data.</text>
</comment>
<gene>
    <name evidence="3" type="ORF">GIS00_06175</name>
</gene>
<dbReference type="Gene3D" id="3.30.70.1060">
    <property type="entry name" value="Dimeric alpha+beta barrel"/>
    <property type="match status" value="1"/>
</dbReference>
<dbReference type="InterPro" id="IPR005545">
    <property type="entry name" value="YCII"/>
</dbReference>
<organism evidence="3 4">
    <name type="scientific">Nakamurella alba</name>
    <dbReference type="NCBI Taxonomy" id="2665158"/>
    <lineage>
        <taxon>Bacteria</taxon>
        <taxon>Bacillati</taxon>
        <taxon>Actinomycetota</taxon>
        <taxon>Actinomycetes</taxon>
        <taxon>Nakamurellales</taxon>
        <taxon>Nakamurellaceae</taxon>
        <taxon>Nakamurella</taxon>
    </lineage>
</organism>
<dbReference type="Pfam" id="PF03795">
    <property type="entry name" value="YCII"/>
    <property type="match status" value="1"/>
</dbReference>